<dbReference type="Proteomes" id="UP000229757">
    <property type="component" value="Chromosome"/>
</dbReference>
<dbReference type="RefSeq" id="WP_100257594.1">
    <property type="nucleotide sequence ID" value="NZ_CP011797.1"/>
</dbReference>
<feature type="transmembrane region" description="Helical" evidence="1">
    <location>
        <begin position="97"/>
        <end position="116"/>
    </location>
</feature>
<evidence type="ECO:0000256" key="1">
    <source>
        <dbReference type="SAM" id="Phobius"/>
    </source>
</evidence>
<dbReference type="KEGG" id="rfo:REIFOR_02190"/>
<keyword evidence="3" id="KW-1185">Reference proteome</keyword>
<sequence>MLDRRRRRTDYLEVLLRTAASLGWLAIFGLQILFWVAAPELDTGIVRYHGIEIRHHWQAQWVQWLPLSLAACTLFTLLALGVRPFRSRRRSDPKRVHLVILLGLTVIGYAVYWMQILGNTA</sequence>
<dbReference type="AlphaFoldDB" id="A0A2K8KRH6"/>
<dbReference type="EMBL" id="CP011797">
    <property type="protein sequence ID" value="ATX77323.1"/>
    <property type="molecule type" value="Genomic_DNA"/>
</dbReference>
<evidence type="ECO:0000313" key="3">
    <source>
        <dbReference type="Proteomes" id="UP000229757"/>
    </source>
</evidence>
<keyword evidence="1" id="KW-0472">Membrane</keyword>
<name>A0A2K8KRH6_9GAMM</name>
<organism evidence="2 3">
    <name type="scientific">Reinekea forsetii</name>
    <dbReference type="NCBI Taxonomy" id="1336806"/>
    <lineage>
        <taxon>Bacteria</taxon>
        <taxon>Pseudomonadati</taxon>
        <taxon>Pseudomonadota</taxon>
        <taxon>Gammaproteobacteria</taxon>
        <taxon>Oceanospirillales</taxon>
        <taxon>Saccharospirillaceae</taxon>
        <taxon>Reinekea</taxon>
    </lineage>
</organism>
<dbReference type="OrthoDB" id="6240672at2"/>
<protein>
    <submittedName>
        <fullName evidence="2">Uncharacterized protein</fullName>
    </submittedName>
</protein>
<reference evidence="2 3" key="1">
    <citation type="journal article" date="2017" name="Environ. Microbiol.">
        <title>Genomic and physiological analyses of 'Reinekea forsetii' reveal a versatile opportunistic lifestyle during spring algae blooms.</title>
        <authorList>
            <person name="Avci B."/>
            <person name="Hahnke R.L."/>
            <person name="Chafee M."/>
            <person name="Fischer T."/>
            <person name="Gruber-Vodicka H."/>
            <person name="Tegetmeyer H.E."/>
            <person name="Harder J."/>
            <person name="Fuchs B.M."/>
            <person name="Amann R.I."/>
            <person name="Teeling H."/>
        </authorList>
    </citation>
    <scope>NUCLEOTIDE SEQUENCE [LARGE SCALE GENOMIC DNA]</scope>
    <source>
        <strain evidence="2 3">Hel1_31_D35</strain>
    </source>
</reference>
<keyword evidence="1" id="KW-0812">Transmembrane</keyword>
<proteinExistence type="predicted"/>
<feature type="transmembrane region" description="Helical" evidence="1">
    <location>
        <begin position="14"/>
        <end position="38"/>
    </location>
</feature>
<accession>A0A2K8KRH6</accession>
<gene>
    <name evidence="2" type="ORF">REIFOR_02190</name>
</gene>
<evidence type="ECO:0000313" key="2">
    <source>
        <dbReference type="EMBL" id="ATX77323.1"/>
    </source>
</evidence>
<keyword evidence="1" id="KW-1133">Transmembrane helix</keyword>
<feature type="transmembrane region" description="Helical" evidence="1">
    <location>
        <begin position="64"/>
        <end position="85"/>
    </location>
</feature>